<evidence type="ECO:0000259" key="1">
    <source>
        <dbReference type="Pfam" id="PF06223"/>
    </source>
</evidence>
<gene>
    <name evidence="2" type="ORF">GIW73_26365</name>
</gene>
<protein>
    <submittedName>
        <fullName evidence="2">DUF4035 domain-containing protein</fullName>
    </submittedName>
</protein>
<dbReference type="Pfam" id="PF06223">
    <property type="entry name" value="Phage_tail_T"/>
    <property type="match status" value="1"/>
</dbReference>
<proteinExistence type="predicted"/>
<feature type="domain" description="Minor tail T" evidence="1">
    <location>
        <begin position="6"/>
        <end position="72"/>
    </location>
</feature>
<dbReference type="EMBL" id="WKEU01000232">
    <property type="protein sequence ID" value="MCF5066461.1"/>
    <property type="molecule type" value="Genomic_DNA"/>
</dbReference>
<name>A0A9Q3ZZX8_PSESX</name>
<dbReference type="InterPro" id="IPR009350">
    <property type="entry name" value="Phage_tail_T"/>
</dbReference>
<evidence type="ECO:0000313" key="3">
    <source>
        <dbReference type="Proteomes" id="UP000814207"/>
    </source>
</evidence>
<dbReference type="Proteomes" id="UP000814207">
    <property type="component" value="Unassembled WGS sequence"/>
</dbReference>
<dbReference type="AlphaFoldDB" id="A0A9Q3ZZX8"/>
<sequence>MSAEGLFLWQAFNRESPISDVRGDVQTEILAAAVFQAQGAKVTALELLPKWQRNAEPSNLDAEEDETQLRKYLAMQTV</sequence>
<evidence type="ECO:0000313" key="2">
    <source>
        <dbReference type="EMBL" id="MCF5066461.1"/>
    </source>
</evidence>
<accession>A0A9Q3ZZX8</accession>
<comment type="caution">
    <text evidence="2">The sequence shown here is derived from an EMBL/GenBank/DDBJ whole genome shotgun (WGS) entry which is preliminary data.</text>
</comment>
<organism evidence="2 3">
    <name type="scientific">Pseudomonas syringae</name>
    <dbReference type="NCBI Taxonomy" id="317"/>
    <lineage>
        <taxon>Bacteria</taxon>
        <taxon>Pseudomonadati</taxon>
        <taxon>Pseudomonadota</taxon>
        <taxon>Gammaproteobacteria</taxon>
        <taxon>Pseudomonadales</taxon>
        <taxon>Pseudomonadaceae</taxon>
        <taxon>Pseudomonas</taxon>
    </lineage>
</organism>
<reference evidence="2" key="1">
    <citation type="submission" date="2019-11" db="EMBL/GenBank/DDBJ databases">
        <title>Epiphytic Pseudomonas syringae from cherry orchards.</title>
        <authorList>
            <person name="Hulin M.T."/>
        </authorList>
    </citation>
    <scope>NUCLEOTIDE SEQUENCE</scope>
    <source>
        <strain evidence="2">PA-6-9A</strain>
    </source>
</reference>